<accession>A0A6P2BUA0</accession>
<dbReference type="EMBL" id="RPFW01000005">
    <property type="protein sequence ID" value="TVZ02662.1"/>
    <property type="molecule type" value="Genomic_DNA"/>
</dbReference>
<evidence type="ECO:0000313" key="2">
    <source>
        <dbReference type="Proteomes" id="UP000460272"/>
    </source>
</evidence>
<name>A0A6P2BUA0_9ACTN</name>
<dbReference type="AlphaFoldDB" id="A0A6P2BUA0"/>
<keyword evidence="2" id="KW-1185">Reference proteome</keyword>
<evidence type="ECO:0000313" key="1">
    <source>
        <dbReference type="EMBL" id="TVZ02662.1"/>
    </source>
</evidence>
<gene>
    <name evidence="1" type="ORF">EAS64_28265</name>
</gene>
<proteinExistence type="predicted"/>
<organism evidence="1 2">
    <name type="scientific">Trebonia kvetii</name>
    <dbReference type="NCBI Taxonomy" id="2480626"/>
    <lineage>
        <taxon>Bacteria</taxon>
        <taxon>Bacillati</taxon>
        <taxon>Actinomycetota</taxon>
        <taxon>Actinomycetes</taxon>
        <taxon>Streptosporangiales</taxon>
        <taxon>Treboniaceae</taxon>
        <taxon>Trebonia</taxon>
    </lineage>
</organism>
<protein>
    <submittedName>
        <fullName evidence="1">Uncharacterized protein</fullName>
    </submittedName>
</protein>
<dbReference type="Proteomes" id="UP000460272">
    <property type="component" value="Unassembled WGS sequence"/>
</dbReference>
<sequence length="63" mass="6763">MLAELPCNQVNWCRTTVLMRETVNGGQTWYAVPAPSAPPADMFQSSPPRDGVGWILLTSAGDG</sequence>
<dbReference type="RefSeq" id="WP_145857888.1">
    <property type="nucleotide sequence ID" value="NZ_RPFW01000005.1"/>
</dbReference>
<reference evidence="1 2" key="1">
    <citation type="submission" date="2018-11" db="EMBL/GenBank/DDBJ databases">
        <title>Trebonia kvetii gen.nov., sp.nov., a novel acidophilic actinobacterium, and proposal of the new actinobacterial family Treboniaceae fam. nov.</title>
        <authorList>
            <person name="Rapoport D."/>
            <person name="Sagova-Mareckova M."/>
            <person name="Sedlacek I."/>
            <person name="Provaznik J."/>
            <person name="Kralova S."/>
            <person name="Pavlinic D."/>
            <person name="Benes V."/>
            <person name="Kopecky J."/>
        </authorList>
    </citation>
    <scope>NUCLEOTIDE SEQUENCE [LARGE SCALE GENOMIC DNA]</scope>
    <source>
        <strain evidence="1 2">15Tr583</strain>
    </source>
</reference>
<comment type="caution">
    <text evidence="1">The sequence shown here is derived from an EMBL/GenBank/DDBJ whole genome shotgun (WGS) entry which is preliminary data.</text>
</comment>